<evidence type="ECO:0000313" key="3">
    <source>
        <dbReference type="Proteomes" id="UP000095751"/>
    </source>
</evidence>
<evidence type="ECO:0000313" key="2">
    <source>
        <dbReference type="EMBL" id="OEU07038.1"/>
    </source>
</evidence>
<proteinExistence type="predicted"/>
<keyword evidence="3" id="KW-1185">Reference proteome</keyword>
<protein>
    <submittedName>
        <fullName evidence="2">Uncharacterized protein</fullName>
    </submittedName>
</protein>
<organism evidence="2 3">
    <name type="scientific">Fragilariopsis cylindrus CCMP1102</name>
    <dbReference type="NCBI Taxonomy" id="635003"/>
    <lineage>
        <taxon>Eukaryota</taxon>
        <taxon>Sar</taxon>
        <taxon>Stramenopiles</taxon>
        <taxon>Ochrophyta</taxon>
        <taxon>Bacillariophyta</taxon>
        <taxon>Bacillariophyceae</taxon>
        <taxon>Bacillariophycidae</taxon>
        <taxon>Bacillariales</taxon>
        <taxon>Bacillariaceae</taxon>
        <taxon>Fragilariopsis</taxon>
    </lineage>
</organism>
<dbReference type="EMBL" id="KV784393">
    <property type="protein sequence ID" value="OEU07038.1"/>
    <property type="molecule type" value="Genomic_DNA"/>
</dbReference>
<dbReference type="Proteomes" id="UP000095751">
    <property type="component" value="Unassembled WGS sequence"/>
</dbReference>
<evidence type="ECO:0000256" key="1">
    <source>
        <dbReference type="SAM" id="MobiDB-lite"/>
    </source>
</evidence>
<feature type="region of interest" description="Disordered" evidence="1">
    <location>
        <begin position="17"/>
        <end position="52"/>
    </location>
</feature>
<dbReference type="KEGG" id="fcy:FRACYDRAFT_252509"/>
<sequence length="156" mass="17410">MQLKECIHNLTHSLLQQGAPMRKRGYGSTPNPTKDITTSSSVDGRKNYQPGRNHISVPVVVKENKTTSYCKYKKCPGLNSAAKRPRAYRAKYVCEECTMEKGSNFWLCNSTKEVDGNLVVVDCHTAYHVDKKFYTTTAPPPGITTECCVVSDLTDE</sequence>
<dbReference type="AlphaFoldDB" id="A0A1E7EM91"/>
<feature type="compositionally biased region" description="Polar residues" evidence="1">
    <location>
        <begin position="28"/>
        <end position="42"/>
    </location>
</feature>
<accession>A0A1E7EM91</accession>
<dbReference type="InParanoid" id="A0A1E7EM91"/>
<reference evidence="2 3" key="1">
    <citation type="submission" date="2016-09" db="EMBL/GenBank/DDBJ databases">
        <title>Extensive genetic diversity and differential bi-allelic expression allows diatom success in the polar Southern Ocean.</title>
        <authorList>
            <consortium name="DOE Joint Genome Institute"/>
            <person name="Mock T."/>
            <person name="Otillar R.P."/>
            <person name="Strauss J."/>
            <person name="Dupont C."/>
            <person name="Frickenhaus S."/>
            <person name="Maumus F."/>
            <person name="Mcmullan M."/>
            <person name="Sanges R."/>
            <person name="Schmutz J."/>
            <person name="Toseland A."/>
            <person name="Valas R."/>
            <person name="Veluchamy A."/>
            <person name="Ward B.J."/>
            <person name="Allen A."/>
            <person name="Barry K."/>
            <person name="Falciatore A."/>
            <person name="Ferrante M."/>
            <person name="Fortunato A.E."/>
            <person name="Gloeckner G."/>
            <person name="Gruber A."/>
            <person name="Hipkin R."/>
            <person name="Janech M."/>
            <person name="Kroth P."/>
            <person name="Leese F."/>
            <person name="Lindquist E."/>
            <person name="Lyon B.R."/>
            <person name="Martin J."/>
            <person name="Mayer C."/>
            <person name="Parker M."/>
            <person name="Quesneville H."/>
            <person name="Raymond J."/>
            <person name="Uhlig C."/>
            <person name="Valentin K.U."/>
            <person name="Worden A.Z."/>
            <person name="Armbrust E.V."/>
            <person name="Bowler C."/>
            <person name="Green B."/>
            <person name="Moulton V."/>
            <person name="Van Oosterhout C."/>
            <person name="Grigoriev I."/>
        </authorList>
    </citation>
    <scope>NUCLEOTIDE SEQUENCE [LARGE SCALE GENOMIC DNA]</scope>
    <source>
        <strain evidence="2 3">CCMP1102</strain>
    </source>
</reference>
<gene>
    <name evidence="2" type="ORF">FRACYDRAFT_252509</name>
</gene>
<name>A0A1E7EM91_9STRA</name>